<keyword evidence="2 7" id="KW-0547">Nucleotide-binding</keyword>
<gene>
    <name evidence="11" type="ORF">BRAA03T13312Z</name>
</gene>
<dbReference type="PRINTS" id="PR00380">
    <property type="entry name" value="KINESINHEAVY"/>
</dbReference>
<protein>
    <recommendedName>
        <fullName evidence="10">Kinesin motor domain-containing protein</fullName>
    </recommendedName>
</protein>
<dbReference type="InterPro" id="IPR036961">
    <property type="entry name" value="Kinesin_motor_dom_sf"/>
</dbReference>
<evidence type="ECO:0000313" key="11">
    <source>
        <dbReference type="EMBL" id="VDC82094.1"/>
    </source>
</evidence>
<feature type="region of interest" description="Disordered" evidence="9">
    <location>
        <begin position="18"/>
        <end position="57"/>
    </location>
</feature>
<dbReference type="AlphaFoldDB" id="A0A3P6A3M9"/>
<dbReference type="GO" id="GO:0003777">
    <property type="term" value="F:microtubule motor activity"/>
    <property type="evidence" value="ECO:0007669"/>
    <property type="project" value="InterPro"/>
</dbReference>
<keyword evidence="3 7" id="KW-0067">ATP-binding</keyword>
<evidence type="ECO:0000256" key="2">
    <source>
        <dbReference type="ARBA" id="ARBA00022741"/>
    </source>
</evidence>
<evidence type="ECO:0000256" key="1">
    <source>
        <dbReference type="ARBA" id="ARBA00022701"/>
    </source>
</evidence>
<feature type="coiled-coil region" evidence="8">
    <location>
        <begin position="412"/>
        <end position="439"/>
    </location>
</feature>
<sequence length="1236" mass="139038">MADSRWSFLPKSVSAHLNPRSDIENAPPNIPDPRAKSISKSPALRSQIDRRSQVSATRRTALKARSEVEEASNPRHVKVVVRIRPTKEYCWTVKKLSDDSYSVRDRKFTFDSVLDSIHNQEDVFQQIGVPLVRDALSGYNTSVLSYGQNGSGKTYTMWGPAGSMLEDPSPKGEQGLAPRVFQMLFSEIEREKMKSDVNYQCRCSFLEIYNGQISDLIDQTQRNLKIKDDAKNGTYVENLTAEYVDSYEDVAQILMKGLSSRKVGATSTSFQSSRSHVILSFIIESWSKGASTRCFNTTRTSRINLVDLAGVGTNVRDATKHCVEEEKFLKKSLSELGHVVDALAKNVHPGISDRSLHKTSCLTHLLQESLGGNSKLTILCNIVPSDKNTKRTMSTLRFGERAKSMGNKPLINEISEEDVNDLSDQIRLLKEELLRAKADCHSVGSKDNHHLGAKSARENLNQLRVSLNRSLMLPKIDIDEEEITVDEDDVKELHQQIKSFRGSFSEKQKKLPVYRESVSSSFVTAFGESELMDDDEIFSEEVEAEEKDLDESFKECDDASAATITKSTEKSRIKEFASANNMSINPCRQSLILQEPIQSESPKIRNSLRKSIALSSSCLRNQNSLAQSIKSSCLAESQHIRASLRGSKIFTGSTESLAASLRRGLDIIENPLSPASNGCSVSLSSDNLTMQPSTETLQDDQVPLSPLCPSCRQKSENNSTVLSSSKLSNVVEGDGHHQRLTEKQQELEILCTEQAAKIEKLTRLVEQHKHQTVNETEKLAGASNGEQFSSANENQLLSCNDVVERDQANQIPDGDFDIGEKEALLKEIEDLTSKLQKPVTMSTNELRSSLLARSFQLRNKNAEKDIEEERLKCTEMESEWISLTDELRVEIETQRSRADKAEGQLKQEKLSTEELEDALRRAVLGHARFVEHYTELQEKYNDLGSRYKATGEWITELKKAVAKAGKKGCGSRFAKSLATELSALRVEKERERDFLKKENVSLKIQLRDTAEAVHTAGEVLVRLREAEQSASAAEEKFNEVEEENEKLKKKMEKLKRRHKLEMATLKQSLKQNTLPESALQPLHQRNLEIEEEVIQELDKSNYNCIVIRGLASPLMHQTGGHIAKTRWLNPDEITSRLSSLIQNIKLLTNELAGSYLKLLNEHNGKPSLSIRVFQSFPVSRPSRRLRVFLRIQFFFIFPRPSLSPSVLPLSHVTIMKLISHMVYMCGNIEGVFMVML</sequence>
<proteinExistence type="inferred from homology"/>
<dbReference type="EMBL" id="LR031572">
    <property type="protein sequence ID" value="VDC82094.1"/>
    <property type="molecule type" value="Genomic_DNA"/>
</dbReference>
<dbReference type="InterPro" id="IPR001752">
    <property type="entry name" value="Kinesin_motor_dom"/>
</dbReference>
<dbReference type="InterPro" id="IPR044986">
    <property type="entry name" value="KIF15/KIN-12"/>
</dbReference>
<keyword evidence="1" id="KW-0493">Microtubule</keyword>
<accession>A0A3P6A3M9</accession>
<evidence type="ECO:0000256" key="3">
    <source>
        <dbReference type="ARBA" id="ARBA00022840"/>
    </source>
</evidence>
<dbReference type="PROSITE" id="PS50067">
    <property type="entry name" value="KINESIN_MOTOR_2"/>
    <property type="match status" value="1"/>
</dbReference>
<dbReference type="GO" id="GO:0005874">
    <property type="term" value="C:microtubule"/>
    <property type="evidence" value="ECO:0007669"/>
    <property type="project" value="UniProtKB-KW"/>
</dbReference>
<dbReference type="SUPFAM" id="SSF52540">
    <property type="entry name" value="P-loop containing nucleoside triphosphate hydrolases"/>
    <property type="match status" value="1"/>
</dbReference>
<evidence type="ECO:0000256" key="4">
    <source>
        <dbReference type="ARBA" id="ARBA00023054"/>
    </source>
</evidence>
<evidence type="ECO:0000256" key="7">
    <source>
        <dbReference type="PROSITE-ProRule" id="PRU00283"/>
    </source>
</evidence>
<comment type="similarity">
    <text evidence="6">Belongs to the TRAFAC class myosin-kinesin ATPase superfamily. Kinesin family. KIN-12 subfamily.</text>
</comment>
<feature type="domain" description="Kinesin motor" evidence="10">
    <location>
        <begin position="76"/>
        <end position="405"/>
    </location>
</feature>
<dbReference type="GO" id="GO:0005524">
    <property type="term" value="F:ATP binding"/>
    <property type="evidence" value="ECO:0007669"/>
    <property type="project" value="UniProtKB-UniRule"/>
</dbReference>
<dbReference type="PANTHER" id="PTHR37739:SF16">
    <property type="entry name" value="KINESIN-LIKE PROTEIN"/>
    <property type="match status" value="1"/>
</dbReference>
<dbReference type="GO" id="GO:0008017">
    <property type="term" value="F:microtubule binding"/>
    <property type="evidence" value="ECO:0007669"/>
    <property type="project" value="InterPro"/>
</dbReference>
<evidence type="ECO:0000256" key="9">
    <source>
        <dbReference type="SAM" id="MobiDB-lite"/>
    </source>
</evidence>
<keyword evidence="4 8" id="KW-0175">Coiled coil</keyword>
<dbReference type="GO" id="GO:0080175">
    <property type="term" value="P:phragmoplast microtubule organization"/>
    <property type="evidence" value="ECO:0007669"/>
    <property type="project" value="UniProtKB-ARBA"/>
</dbReference>
<evidence type="ECO:0000256" key="5">
    <source>
        <dbReference type="ARBA" id="ARBA00023175"/>
    </source>
</evidence>
<reference evidence="11" key="1">
    <citation type="submission" date="2018-11" db="EMBL/GenBank/DDBJ databases">
        <authorList>
            <consortium name="Genoscope - CEA"/>
            <person name="William W."/>
        </authorList>
    </citation>
    <scope>NUCLEOTIDE SEQUENCE</scope>
</reference>
<dbReference type="GO" id="GO:0007018">
    <property type="term" value="P:microtubule-based movement"/>
    <property type="evidence" value="ECO:0007669"/>
    <property type="project" value="InterPro"/>
</dbReference>
<feature type="coiled-coil region" evidence="8">
    <location>
        <begin position="852"/>
        <end position="918"/>
    </location>
</feature>
<keyword evidence="5 7" id="KW-0505">Motor protein</keyword>
<dbReference type="FunFam" id="3.40.850.10:FF:000052">
    <property type="entry name" value="Kinesin-like protein KIN-12F"/>
    <property type="match status" value="1"/>
</dbReference>
<dbReference type="GO" id="GO:0007112">
    <property type="term" value="P:male meiosis cytokinesis"/>
    <property type="evidence" value="ECO:0007669"/>
    <property type="project" value="UniProtKB-ARBA"/>
</dbReference>
<dbReference type="GO" id="GO:0009524">
    <property type="term" value="C:phragmoplast"/>
    <property type="evidence" value="ECO:0007669"/>
    <property type="project" value="UniProtKB-ARBA"/>
</dbReference>
<feature type="region of interest" description="Disordered" evidence="9">
    <location>
        <begin position="690"/>
        <end position="709"/>
    </location>
</feature>
<dbReference type="PANTHER" id="PTHR37739">
    <property type="entry name" value="KINESIN-LIKE PROTEIN KIN-12D"/>
    <property type="match status" value="1"/>
</dbReference>
<organism evidence="11">
    <name type="scientific">Brassica campestris</name>
    <name type="common">Field mustard</name>
    <dbReference type="NCBI Taxonomy" id="3711"/>
    <lineage>
        <taxon>Eukaryota</taxon>
        <taxon>Viridiplantae</taxon>
        <taxon>Streptophyta</taxon>
        <taxon>Embryophyta</taxon>
        <taxon>Tracheophyta</taxon>
        <taxon>Spermatophyta</taxon>
        <taxon>Magnoliopsida</taxon>
        <taxon>eudicotyledons</taxon>
        <taxon>Gunneridae</taxon>
        <taxon>Pentapetalae</taxon>
        <taxon>rosids</taxon>
        <taxon>malvids</taxon>
        <taxon>Brassicales</taxon>
        <taxon>Brassicaceae</taxon>
        <taxon>Brassiceae</taxon>
        <taxon>Brassica</taxon>
    </lineage>
</organism>
<dbReference type="Pfam" id="PF00225">
    <property type="entry name" value="Kinesin"/>
    <property type="match status" value="1"/>
</dbReference>
<dbReference type="GO" id="GO:0055046">
    <property type="term" value="P:microgametogenesis"/>
    <property type="evidence" value="ECO:0007669"/>
    <property type="project" value="UniProtKB-ARBA"/>
</dbReference>
<feature type="coiled-coil region" evidence="8">
    <location>
        <begin position="978"/>
        <end position="1068"/>
    </location>
</feature>
<dbReference type="InterPro" id="IPR027417">
    <property type="entry name" value="P-loop_NTPase"/>
</dbReference>
<dbReference type="Gene3D" id="3.40.850.10">
    <property type="entry name" value="Kinesin motor domain"/>
    <property type="match status" value="1"/>
</dbReference>
<feature type="binding site" evidence="7">
    <location>
        <begin position="147"/>
        <end position="154"/>
    </location>
    <ligand>
        <name>ATP</name>
        <dbReference type="ChEBI" id="CHEBI:30616"/>
    </ligand>
</feature>
<name>A0A3P6A3M9_BRACM</name>
<evidence type="ECO:0000256" key="6">
    <source>
        <dbReference type="ARBA" id="ARBA00034488"/>
    </source>
</evidence>
<evidence type="ECO:0000259" key="10">
    <source>
        <dbReference type="PROSITE" id="PS50067"/>
    </source>
</evidence>
<dbReference type="SMART" id="SM00129">
    <property type="entry name" value="KISc"/>
    <property type="match status" value="1"/>
</dbReference>
<evidence type="ECO:0000256" key="8">
    <source>
        <dbReference type="SAM" id="Coils"/>
    </source>
</evidence>